<keyword evidence="3" id="KW-0548">Nucleotidyltransferase</keyword>
<sequence>MSAERAELPEPDKLAGAPHPRHTAELYGQGAAERAFLEAYGAGRLHHGWLLTGPRGVGKATLAWRIARFLLAQGEDAGGGLFGAPEAPARLDIDPEHPVARRVAALSEPGLFLLRRGANAAGTGLSDAIRVEEVRRLKSFFALSSTEGGARVVIIDAADEMNVSAANAVLKLLEEPPERATLLLVSHQPARLLPTIRSRCRTLALSSLGEDDLAAALAQAGVAPEGGAGTLAALSGGSAGAAVTLAQEGGAALYAELMGVLASLPRLDRSAALALSERAAGQGAEARRDLLFELIDHALARLALTGARGRPPAPEAAPGEAETLARLSPDAAAARGWAELAPRVGERLRHGRAVNLDPASLILDTLHTIARHAG</sequence>
<dbReference type="InterPro" id="IPR050238">
    <property type="entry name" value="DNA_Rep/Repair_Clamp_Loader"/>
</dbReference>
<reference evidence="3 4" key="1">
    <citation type="journal article" date="2017" name="Int. J. Syst. Evol. Microbiol.">
        <title>Rhodosalinus sediminis gen. nov., sp. nov., isolated from marine saltern.</title>
        <authorList>
            <person name="Guo L.Y."/>
            <person name="Ling S.K."/>
            <person name="Li C.M."/>
            <person name="Chen G.J."/>
            <person name="Du Z.J."/>
        </authorList>
    </citation>
    <scope>NUCLEOTIDE SEQUENCE [LARGE SCALE GENOMIC DNA]</scope>
    <source>
        <strain evidence="3 4">WDN1C137</strain>
    </source>
</reference>
<dbReference type="Proteomes" id="UP000257131">
    <property type="component" value="Unassembled WGS sequence"/>
</dbReference>
<dbReference type="GO" id="GO:0006261">
    <property type="term" value="P:DNA-templated DNA replication"/>
    <property type="evidence" value="ECO:0007669"/>
    <property type="project" value="TreeGrafter"/>
</dbReference>
<dbReference type="NCBIfam" id="NF005677">
    <property type="entry name" value="PRK07471.1"/>
    <property type="match status" value="1"/>
</dbReference>
<keyword evidence="4" id="KW-1185">Reference proteome</keyword>
<dbReference type="InterPro" id="IPR003593">
    <property type="entry name" value="AAA+_ATPase"/>
</dbReference>
<dbReference type="EMBL" id="QOHR01000022">
    <property type="protein sequence ID" value="REC55064.1"/>
    <property type="molecule type" value="Genomic_DNA"/>
</dbReference>
<organism evidence="3 4">
    <name type="scientific">Rhodosalinus sediminis</name>
    <dbReference type="NCBI Taxonomy" id="1940533"/>
    <lineage>
        <taxon>Bacteria</taxon>
        <taxon>Pseudomonadati</taxon>
        <taxon>Pseudomonadota</taxon>
        <taxon>Alphaproteobacteria</taxon>
        <taxon>Rhodobacterales</taxon>
        <taxon>Paracoccaceae</taxon>
        <taxon>Rhodosalinus</taxon>
    </lineage>
</organism>
<dbReference type="PANTHER" id="PTHR11669">
    <property type="entry name" value="REPLICATION FACTOR C / DNA POLYMERASE III GAMMA-TAU SUBUNIT"/>
    <property type="match status" value="1"/>
</dbReference>
<proteinExistence type="predicted"/>
<feature type="region of interest" description="Disordered" evidence="1">
    <location>
        <begin position="1"/>
        <end position="21"/>
    </location>
</feature>
<evidence type="ECO:0000256" key="1">
    <source>
        <dbReference type="SAM" id="MobiDB-lite"/>
    </source>
</evidence>
<dbReference type="InterPro" id="IPR027417">
    <property type="entry name" value="P-loop_NTPase"/>
</dbReference>
<dbReference type="SMART" id="SM00382">
    <property type="entry name" value="AAA"/>
    <property type="match status" value="1"/>
</dbReference>
<dbReference type="Gene3D" id="3.40.50.300">
    <property type="entry name" value="P-loop containing nucleotide triphosphate hydrolases"/>
    <property type="match status" value="1"/>
</dbReference>
<dbReference type="SUPFAM" id="SSF52540">
    <property type="entry name" value="P-loop containing nucleoside triphosphate hydrolases"/>
    <property type="match status" value="1"/>
</dbReference>
<dbReference type="PANTHER" id="PTHR11669:SF8">
    <property type="entry name" value="DNA POLYMERASE III SUBUNIT DELTA"/>
    <property type="match status" value="1"/>
</dbReference>
<comment type="caution">
    <text evidence="3">The sequence shown here is derived from an EMBL/GenBank/DDBJ whole genome shotgun (WGS) entry which is preliminary data.</text>
</comment>
<evidence type="ECO:0000313" key="4">
    <source>
        <dbReference type="Proteomes" id="UP000257131"/>
    </source>
</evidence>
<accession>A0A3D9BNH0</accession>
<dbReference type="RefSeq" id="WP_115981337.1">
    <property type="nucleotide sequence ID" value="NZ_QOHR01000022.1"/>
</dbReference>
<dbReference type="GO" id="GO:0009360">
    <property type="term" value="C:DNA polymerase III complex"/>
    <property type="evidence" value="ECO:0007669"/>
    <property type="project" value="TreeGrafter"/>
</dbReference>
<keyword evidence="3" id="KW-0808">Transferase</keyword>
<name>A0A3D9BNH0_9RHOB</name>
<dbReference type="OrthoDB" id="9811073at2"/>
<dbReference type="AlphaFoldDB" id="A0A3D9BNH0"/>
<feature type="compositionally biased region" description="Basic and acidic residues" evidence="1">
    <location>
        <begin position="1"/>
        <end position="13"/>
    </location>
</feature>
<dbReference type="EC" id="2.7.7.7" evidence="3"/>
<feature type="domain" description="AAA+ ATPase" evidence="2">
    <location>
        <begin position="45"/>
        <end position="208"/>
    </location>
</feature>
<gene>
    <name evidence="3" type="ORF">DRV84_12820</name>
</gene>
<evidence type="ECO:0000259" key="2">
    <source>
        <dbReference type="SMART" id="SM00382"/>
    </source>
</evidence>
<dbReference type="GO" id="GO:0003887">
    <property type="term" value="F:DNA-directed DNA polymerase activity"/>
    <property type="evidence" value="ECO:0007669"/>
    <property type="project" value="UniProtKB-EC"/>
</dbReference>
<evidence type="ECO:0000313" key="3">
    <source>
        <dbReference type="EMBL" id="REC55064.1"/>
    </source>
</evidence>
<protein>
    <submittedName>
        <fullName evidence="3">DNA polymerase III subunit delta</fullName>
        <ecNumber evidence="3">2.7.7.7</ecNumber>
    </submittedName>
</protein>
<dbReference type="Pfam" id="PF13177">
    <property type="entry name" value="DNA_pol3_delta2"/>
    <property type="match status" value="1"/>
</dbReference>